<dbReference type="InterPro" id="IPR021354">
    <property type="entry name" value="DUF2975"/>
</dbReference>
<sequence length="200" mass="22289">MGKEFSTEQFKKLISFAAGLTKVMFFGTIIFGSLFIMAGIVVLILDRDWFTVTEAMMGSLTFDFNSAVEINASELIDQDINLKSVVLATCFSIPVIFGLVAVILHYLSRILSSLKDNTPFTNENVKSLKVIAWSIIISSVLVPAVETFIFTMIIHSTGIEQLDSVFSIDLTALFVGFLLLILSHIFNYGTYLQKEYDQTL</sequence>
<reference evidence="2 3" key="2">
    <citation type="journal article" date="2013" name="PLoS ONE">
        <title>INDIGO - INtegrated Data Warehouse of MIcrobial GenOmes with Examples from the Red Sea Extremophiles.</title>
        <authorList>
            <person name="Alam I."/>
            <person name="Antunes A."/>
            <person name="Kamau A.A."/>
            <person name="Ba Alawi W."/>
            <person name="Kalkatawi M."/>
            <person name="Stingl U."/>
            <person name="Bajic V.B."/>
        </authorList>
    </citation>
    <scope>NUCLEOTIDE SEQUENCE [LARGE SCALE GENOMIC DNA]</scope>
    <source>
        <strain evidence="2 3">SSD-17B</strain>
    </source>
</reference>
<keyword evidence="1" id="KW-0812">Transmembrane</keyword>
<dbReference type="OrthoDB" id="2084134at2"/>
<dbReference type="STRING" id="1033810.HLPCO_001975"/>
<reference evidence="2 3" key="1">
    <citation type="journal article" date="2011" name="J. Bacteriol.">
        <title>Genome sequence of Haloplasma contractile, an unusual contractile bacterium from a deep-sea anoxic brine lake.</title>
        <authorList>
            <person name="Antunes A."/>
            <person name="Alam I."/>
            <person name="El Dorry H."/>
            <person name="Siam R."/>
            <person name="Robertson A."/>
            <person name="Bajic V.B."/>
            <person name="Stingl U."/>
        </authorList>
    </citation>
    <scope>NUCLEOTIDE SEQUENCE [LARGE SCALE GENOMIC DNA]</scope>
    <source>
        <strain evidence="2 3">SSD-17B</strain>
    </source>
</reference>
<dbReference type="Proteomes" id="UP000005707">
    <property type="component" value="Unassembled WGS sequence"/>
</dbReference>
<dbReference type="EMBL" id="AFNU02000006">
    <property type="protein sequence ID" value="ERJ12061.1"/>
    <property type="molecule type" value="Genomic_DNA"/>
</dbReference>
<evidence type="ECO:0000256" key="1">
    <source>
        <dbReference type="SAM" id="Phobius"/>
    </source>
</evidence>
<gene>
    <name evidence="2" type="ORF">HLPCO_001975</name>
</gene>
<keyword evidence="1" id="KW-1133">Transmembrane helix</keyword>
<dbReference type="RefSeq" id="WP_008827333.1">
    <property type="nucleotide sequence ID" value="NZ_AFNU02000006.1"/>
</dbReference>
<feature type="transmembrane region" description="Helical" evidence="1">
    <location>
        <begin position="166"/>
        <end position="186"/>
    </location>
</feature>
<proteinExistence type="predicted"/>
<protein>
    <recommendedName>
        <fullName evidence="4">DUF2975 domain-containing protein</fullName>
    </recommendedName>
</protein>
<keyword evidence="3" id="KW-1185">Reference proteome</keyword>
<dbReference type="Pfam" id="PF11188">
    <property type="entry name" value="DUF2975"/>
    <property type="match status" value="1"/>
</dbReference>
<evidence type="ECO:0000313" key="2">
    <source>
        <dbReference type="EMBL" id="ERJ12061.1"/>
    </source>
</evidence>
<feature type="transmembrane region" description="Helical" evidence="1">
    <location>
        <begin position="128"/>
        <end position="154"/>
    </location>
</feature>
<feature type="transmembrane region" description="Helical" evidence="1">
    <location>
        <begin position="20"/>
        <end position="45"/>
    </location>
</feature>
<organism evidence="2 3">
    <name type="scientific">Haloplasma contractile SSD-17B</name>
    <dbReference type="NCBI Taxonomy" id="1033810"/>
    <lineage>
        <taxon>Bacteria</taxon>
        <taxon>Bacillati</taxon>
        <taxon>Mycoplasmatota</taxon>
        <taxon>Mollicutes</taxon>
        <taxon>Haloplasmatales</taxon>
        <taxon>Haloplasmataceae</taxon>
        <taxon>Haloplasma</taxon>
    </lineage>
</organism>
<keyword evidence="1" id="KW-0472">Membrane</keyword>
<name>U2EB98_9MOLU</name>
<feature type="transmembrane region" description="Helical" evidence="1">
    <location>
        <begin position="85"/>
        <end position="107"/>
    </location>
</feature>
<dbReference type="InParanoid" id="U2EB98"/>
<evidence type="ECO:0008006" key="4">
    <source>
        <dbReference type="Google" id="ProtNLM"/>
    </source>
</evidence>
<dbReference type="AlphaFoldDB" id="U2EB98"/>
<accession>U2EB98</accession>
<evidence type="ECO:0000313" key="3">
    <source>
        <dbReference type="Proteomes" id="UP000005707"/>
    </source>
</evidence>
<comment type="caution">
    <text evidence="2">The sequence shown here is derived from an EMBL/GenBank/DDBJ whole genome shotgun (WGS) entry which is preliminary data.</text>
</comment>